<evidence type="ECO:0000313" key="13">
    <source>
        <dbReference type="EMBL" id="CNK60769.1"/>
    </source>
</evidence>
<feature type="active site" description="Nucleophile" evidence="9 11">
    <location>
        <position position="375"/>
    </location>
</feature>
<dbReference type="Proteomes" id="UP000041595">
    <property type="component" value="Unassembled WGS sequence"/>
</dbReference>
<keyword evidence="6" id="KW-0119">Carbohydrate metabolism</keyword>
<evidence type="ECO:0000256" key="4">
    <source>
        <dbReference type="ARBA" id="ARBA00022801"/>
    </source>
</evidence>
<dbReference type="Gene3D" id="3.20.20.80">
    <property type="entry name" value="Glycosidases"/>
    <property type="match status" value="1"/>
</dbReference>
<dbReference type="InterPro" id="IPR033132">
    <property type="entry name" value="GH_1_N_CS"/>
</dbReference>
<feature type="binding site" evidence="10">
    <location>
        <position position="119"/>
    </location>
    <ligand>
        <name>substrate</name>
    </ligand>
</feature>
<organism evidence="13 14">
    <name type="scientific">Yersinia aldovae</name>
    <dbReference type="NCBI Taxonomy" id="29483"/>
    <lineage>
        <taxon>Bacteria</taxon>
        <taxon>Pseudomonadati</taxon>
        <taxon>Pseudomonadota</taxon>
        <taxon>Gammaproteobacteria</taxon>
        <taxon>Enterobacterales</taxon>
        <taxon>Yersiniaceae</taxon>
        <taxon>Yersinia</taxon>
    </lineage>
</organism>
<feature type="active site" description="Proton donor" evidence="9">
    <location>
        <position position="164"/>
    </location>
</feature>
<dbReference type="InterPro" id="IPR017736">
    <property type="entry name" value="Glyco_hydro_1_beta-glucosidase"/>
</dbReference>
<evidence type="ECO:0000256" key="9">
    <source>
        <dbReference type="PIRSR" id="PIRSR617736-1"/>
    </source>
</evidence>
<evidence type="ECO:0000256" key="2">
    <source>
        <dbReference type="ARBA" id="ARBA00010838"/>
    </source>
</evidence>
<dbReference type="Pfam" id="PF00232">
    <property type="entry name" value="Glyco_hydro_1"/>
    <property type="match status" value="1"/>
</dbReference>
<sequence length="470" mass="52943">MSAFPKDFLWGAASAAYQVEGAYNADGKGPSIWDTFSHLPGTTYQGTNGDVAVDHYHRFREDVALMAEMGMKSYRFSISWPRLLPAGRGAVNAAGVQFYSDLIDALLEHNIEPMITLYHWDLPQALQDEGGWEARSTAEAFEEYARLCYQHYGDRVKLWSTFNETICFIGFGYITGGHPPGIQNPARAIQACHHVFVAHAKAVAAFRRSGINGKIGFVNVLQTHTPLSDSKEDMAAFHLAEGIFTHWLYDPVLKGEYPAALLGQAQTLWGVPQFAPGDEALLRDNICDFIGLNYYKRETIAANNQDTHLTMNTSGKKGLGHQQGKEFGFKGLFKFVRNPNGVYTDWDWEIYPQGLTDGIMSIKARYGDIPIYITENGLGAKDPIIDGEIVDDDRIDYLSQHIQAIEDAIKQGADVRGYYPWSFIDLLSWLNGFQKQYGFVYVDHQKQLARQRKKSFFWYQDVIKSNGAKR</sequence>
<dbReference type="PANTHER" id="PTHR10353:SF36">
    <property type="entry name" value="LP05116P"/>
    <property type="match status" value="1"/>
</dbReference>
<dbReference type="STRING" id="1453495.AT01_454"/>
<feature type="binding site" evidence="10">
    <location>
        <position position="18"/>
    </location>
    <ligand>
        <name>substrate</name>
    </ligand>
</feature>
<evidence type="ECO:0000256" key="12">
    <source>
        <dbReference type="RuleBase" id="RU361175"/>
    </source>
</evidence>
<dbReference type="GO" id="GO:0030245">
    <property type="term" value="P:cellulose catabolic process"/>
    <property type="evidence" value="ECO:0007669"/>
    <property type="project" value="UniProtKB-KW"/>
</dbReference>
<reference evidence="13 14" key="1">
    <citation type="submission" date="2015-03" db="EMBL/GenBank/DDBJ databases">
        <authorList>
            <person name="Murphy D."/>
        </authorList>
    </citation>
    <scope>NUCLEOTIDE SEQUENCE [LARGE SCALE GENOMIC DNA]</scope>
    <source>
        <strain evidence="13 14">IP06005</strain>
    </source>
</reference>
<keyword evidence="7 12" id="KW-0326">Glycosidase</keyword>
<proteinExistence type="inferred from homology"/>
<feature type="binding site" evidence="10">
    <location>
        <position position="295"/>
    </location>
    <ligand>
        <name>substrate</name>
    </ligand>
</feature>
<name>A0A0T9T467_YERAL</name>
<dbReference type="PROSITE" id="PS00572">
    <property type="entry name" value="GLYCOSYL_HYDROL_F1_1"/>
    <property type="match status" value="1"/>
</dbReference>
<dbReference type="FunFam" id="3.20.20.80:FF:000004">
    <property type="entry name" value="Beta-glucosidase 6-phospho-beta-glucosidase"/>
    <property type="match status" value="1"/>
</dbReference>
<evidence type="ECO:0000256" key="11">
    <source>
        <dbReference type="PROSITE-ProRule" id="PRU10055"/>
    </source>
</evidence>
<dbReference type="PRINTS" id="PR00131">
    <property type="entry name" value="GLHYDRLASE1"/>
</dbReference>
<evidence type="ECO:0000256" key="8">
    <source>
        <dbReference type="ARBA" id="ARBA00023326"/>
    </source>
</evidence>
<evidence type="ECO:0000313" key="14">
    <source>
        <dbReference type="Proteomes" id="UP000041595"/>
    </source>
</evidence>
<dbReference type="InterPro" id="IPR017853">
    <property type="entry name" value="GH"/>
</dbReference>
<accession>A0A0T9T467</accession>
<comment type="catalytic activity">
    <reaction evidence="1 12">
        <text>Hydrolysis of terminal, non-reducing beta-D-glucosyl residues with release of beta-D-glucose.</text>
        <dbReference type="EC" id="3.2.1.21"/>
    </reaction>
</comment>
<dbReference type="NCBIfam" id="TIGR03356">
    <property type="entry name" value="BGL"/>
    <property type="match status" value="1"/>
</dbReference>
<dbReference type="InterPro" id="IPR018120">
    <property type="entry name" value="Glyco_hydro_1_AS"/>
</dbReference>
<keyword evidence="4 12" id="KW-0378">Hydrolase</keyword>
<dbReference type="GO" id="GO:0008422">
    <property type="term" value="F:beta-glucosidase activity"/>
    <property type="evidence" value="ECO:0007669"/>
    <property type="project" value="UniProtKB-EC"/>
</dbReference>
<dbReference type="EMBL" id="CQEJ01000003">
    <property type="protein sequence ID" value="CNK60769.1"/>
    <property type="molecule type" value="Genomic_DNA"/>
</dbReference>
<dbReference type="SUPFAM" id="SSF51445">
    <property type="entry name" value="(Trans)glycosidases"/>
    <property type="match status" value="1"/>
</dbReference>
<dbReference type="AlphaFoldDB" id="A0A0T9T467"/>
<gene>
    <name evidence="13" type="primary">bglC</name>
    <name evidence="13" type="ORF">ERS137965_00543</name>
</gene>
<dbReference type="eggNOG" id="COG2723">
    <property type="taxonomic scope" value="Bacteria"/>
</dbReference>
<feature type="binding site" evidence="10">
    <location>
        <position position="163"/>
    </location>
    <ligand>
        <name>substrate</name>
    </ligand>
</feature>
<dbReference type="PROSITE" id="PS00653">
    <property type="entry name" value="GLYCOSYL_HYDROL_F1_2"/>
    <property type="match status" value="1"/>
</dbReference>
<dbReference type="InterPro" id="IPR001360">
    <property type="entry name" value="Glyco_hydro_1"/>
</dbReference>
<dbReference type="EC" id="3.2.1.21" evidence="3 12"/>
<evidence type="ECO:0000256" key="1">
    <source>
        <dbReference type="ARBA" id="ARBA00000448"/>
    </source>
</evidence>
<evidence type="ECO:0000256" key="7">
    <source>
        <dbReference type="ARBA" id="ARBA00023295"/>
    </source>
</evidence>
<evidence type="ECO:0000256" key="6">
    <source>
        <dbReference type="ARBA" id="ARBA00023277"/>
    </source>
</evidence>
<dbReference type="PANTHER" id="PTHR10353">
    <property type="entry name" value="GLYCOSYL HYDROLASE"/>
    <property type="match status" value="1"/>
</dbReference>
<comment type="similarity">
    <text evidence="2 12">Belongs to the glycosyl hydrolase 1 family.</text>
</comment>
<keyword evidence="5" id="KW-0136">Cellulose degradation</keyword>
<protein>
    <recommendedName>
        <fullName evidence="3 12">Beta-glucosidase</fullName>
        <ecNumber evidence="3 12">3.2.1.21</ecNumber>
    </recommendedName>
</protein>
<dbReference type="RefSeq" id="WP_004705019.1">
    <property type="nucleotide sequence ID" value="NZ_CABHPY010000108.1"/>
</dbReference>
<feature type="binding site" evidence="10">
    <location>
        <position position="421"/>
    </location>
    <ligand>
        <name>substrate</name>
    </ligand>
</feature>
<dbReference type="GO" id="GO:0005829">
    <property type="term" value="C:cytosol"/>
    <property type="evidence" value="ECO:0007669"/>
    <property type="project" value="TreeGrafter"/>
</dbReference>
<evidence type="ECO:0000256" key="3">
    <source>
        <dbReference type="ARBA" id="ARBA00012744"/>
    </source>
</evidence>
<keyword evidence="8" id="KW-0624">Polysaccharide degradation</keyword>
<evidence type="ECO:0000256" key="5">
    <source>
        <dbReference type="ARBA" id="ARBA00023001"/>
    </source>
</evidence>
<evidence type="ECO:0000256" key="10">
    <source>
        <dbReference type="PIRSR" id="PIRSR617736-2"/>
    </source>
</evidence>